<evidence type="ECO:0000256" key="1">
    <source>
        <dbReference type="SAM" id="MobiDB-lite"/>
    </source>
</evidence>
<protein>
    <submittedName>
        <fullName evidence="2">Uncharacterized protein</fullName>
    </submittedName>
</protein>
<proteinExistence type="predicted"/>
<feature type="region of interest" description="Disordered" evidence="1">
    <location>
        <begin position="5997"/>
        <end position="6058"/>
    </location>
</feature>
<dbReference type="RefSeq" id="WP_146505905.1">
    <property type="nucleotide sequence ID" value="NZ_SJPG01000001.1"/>
</dbReference>
<evidence type="ECO:0000313" key="2">
    <source>
        <dbReference type="EMBL" id="TWT64170.1"/>
    </source>
</evidence>
<feature type="compositionally biased region" description="Low complexity" evidence="1">
    <location>
        <begin position="6039"/>
        <end position="6050"/>
    </location>
</feature>
<dbReference type="OrthoDB" id="230391at2"/>
<keyword evidence="3" id="KW-1185">Reference proteome</keyword>
<sequence length="6058" mass="619202">MKVVRESVIVFTRECTVRENLNKNERPIQGVTRLFGQVIRRWINTPSRSWQNEAAATETIDGSLFTRWLRRRAPKLQPAFAHRPLQSIRLEERRLLSVTASFAGGVLDVVGDAAGDDVTVQVFNDGMEDRVRLIDNNNTGTPITIGMTADDTFALSDLSQIDFDMGDGDDIINFDVLNNVTFTVVDDAAGDDVVNLSGVNTLTGNTISIVSETTNLDGDVQFASDIELTSNVTLTANTSLSPTAGIVAIDGNLTGNTGSETLVINAMGDASVTGSITEVSSLTIDSDAGISLNSLSLTSDDGILDLTAGTTVSVSGGISGYQTIDVDATTTVDFLSSVSNASAGAGSHLNVAGSDVFFASSIDQFETVSIDAGMEVDFHGNLANVGLFELVGTGDTRFSGTNPQTVAAADLDIQNTLIVDQNLQYDITNEASFTEIQATLVDSRNLTINAAEIGIQSLTGLNSIVLSAVAVGPTDGNINVTGDTTNSNALSSSATRVINFGGTITGTDAGVFAITAATDVHLNQNSGSLTGFTSVAVTASGVTRFTGDVTTSGSFTTDAAGSTQFDAVSLDVGSANFADNVVIATSLTIDADTNVDFGGSLAGQDGTQSLNLTSVVNATFTGAVSGLSSIAITSTGDVDFQNTVTGTAAGQLDIVSAQNVTFANTLTTFALVDITNSTSLRFSGDVSNLDVLSVDGAGTLFFNTANVTVDAFDLTNDVILEQSLQLSVMGDVDFLGSIGSDADMNQEILTIINADNLTFTGGLNNLDGLNATTTNDITFPAEITGIESLTLNAGNAISFTESITGTGAAAALLVSAASTVQFGGSTNQISDFGSVNVTSSTSTTFDQGFSNVVSLTTNGTGTASFDLASLSVTNVTLNTAAEFDQSITFTGTGDLEFNGAISGSIADLNFSITSADTANLAGAVTDFDLFDVTTITSIQIDQTVNVETIQLESELITINNAIEATVGSLEFTAGDIDFGMSGLATANAGLVIQANDLTSIIGLGGDAGDAVVGSLHLTEADLQALASTSTLTIGGATHTGAINFFAMDLSAEQFDVIVMATAGSTVSINEQVTLGENSFTIDPPTDVVISAPMIVTGAATIDIEALNDITFNMTGRLESETGQITLIAGRDILFEQTVTNAITTVDGNILLETDHDADMDGEIQINANSVFNTGTGAGFVEFDGDVTSAAMSPVMLVVMAGTGDVDFNHEVSNIGGVIVNSANDATFHMALDQIGNATVNASGLTQFLANVTNVTQFSTGGGGTTEFTLSTLSGGQMSFDDDVTFLTTAMVTSSSNISWNGTLSGAVGMPDLTVQAESGILFGDQVGSLGILTLTTNNNSINFAGTFSNITTLVANSASLINTSSISAGSITFKETVTTDGTMMDPLTTTITASTGALIFEQSITSTIADVDSLNLMGDTVQLLGSIDSLLSLEVTGTNGITLNAPTITTADQILFNSAVTLTGATDLDSADIEFVSTLSGAFGVTADGDTITFGDTITNVTSLQLTASTENRLEGSLVNVGTLTTVENGGQTSIAGSNLDVTSALFGDDVVLETDVTIDGATSLQFAETLSSSPAGFDLLITGAGTVQFDDTITDLDELSVAATGTTTFNGDVTISGMLDLDSNSGIIINTAQLQAASATFRDAVTVAGTPTPLTATIEATSGALIFQQAITSTNASTDDLTLNGDTVQLLGPVSNLQSLQVTGTNGITLGATSVTTADQILFNNAVTLTVGTNLSADDIEFMGTLSGAFGVTAAGETITFASTITDVTSLQLTASTENRLEGSLVNVGSLTTIENGGQTSIAGSNLEIGSGLFGDDVVLETDVTIDGATSVQFAETLSSSPTGSDLTVTNAGTVQFDDTIMNLQNLMVTATGTTTFNGNVSLSGTLDIDSATGITIDTGNITAGTITIDDAVSIENTSTIQATIGALIFNSTITSPNASANGLSLIGVSVELHDTIDELLSLDVTGTNGITLEAATITTADQILFNNAVTLLAATDLSATDIEFASTLAGAFGVTADGETITFASTITDVTALDLTASTEIRLEGSLSNVGTLTTSGTTSLAATTLDVDSADFGGAVVLENNVSITGSSAMDKITLLRFQSTLSSLAPDKFNLSVMNAIDVQFDGTIMNLQDLMVTATGTTTFSGDVSLSGTLDVDSDTGITIDTGNITAGIITFEDTVTIATTSTIEANVGALIFNSTITSSNASTDDLTLIGDTVELHGSIDLLQSLDVTGTNGITLEAATITTADQILFNNAVTLLAATDLNATDIEFASTLAGAFGVTAAGETITFASTITDVTALQLTASTENRIEGSLVNVGSLTTVMNGGQTSVAGSNLEISSGLFGDDVVLEIDVTIDGATSLQFAKTLSSTPAGFDLIVTNAGTVQFDDTITDLQDLMVTATGTTTFSGDVSLSGTLDVDSDTGITIDTGNITAGIITFEDTVTIATTSTIEANVGALIFNSTITSSNASTDDLTLIGDTVELHGSIDLLQSLDVTGTNGITLEAATITTADQILFNNAVTLLAATDLNATDIEFASTLAGAFGVTAAGETITFASTITDVTALQLTASTENRIEGSLVNVGSLTTVMNGGQTSVAGSNLEISSGLFGDDVVLEIDVTIDGATSLQFAKTLSSTPAGFDLIVTNAGTVQFDDTITDLQDLKVSASGTTLFDDNIDLSGLMEVASTGGVTFNSALVNASEIDFQNAVKLNNDVDITANNSIEFDSTLTGDPGITVTIGAGQDLTFTGMVSDFLSLELTADGTTHLDGNIATDGTFIVTANGVTSVSATSIDVADLDIRNGVSFTQSLMMTVDNQLRLGGTVTGTGATTLTTVADDLIVVGTISTFDELHLTGNSTASFSGDISGVTLLDLTSAAASFTVDSISATTISIDAPVTFNNPGDGTIEITATDATFQQSIMGTGAETLTITASMETRFGDDVSNLTSLETDSAGTTVIAQSQWTDITTVLFNDAVVLEGNVTFDNADSLTFVSTLSGDSATETLTILNGDTVAFQDAVSDLASLDVSANQTILFNSTVTDVDALTVSAGTLTTLRFSSLILDDASFAGPVQLDQSLVIQATNDVTFTGEVTGLTGLEELNITADTISLADVSDIDVLTLDAATAIAFNGTLNVNELSLVTVDYTFGGTLTVNNGVLTITAETIEIDTAATFTANAGIMLIPLDAASTIGLGGITGDLAPGQFNLSEAELQALSSTGVLTIGRADLSGDITFHTADLSMEQYDLTILAGAGSDLSILQSLQFGENNFLIDPPDNINIAAAVSATGAGSVMMEANQEIAFTADGLITTEDGVISLIAGTQFRFAQNNAGVLTTQGGSIVLDSPSTLINANSIFTTDSGIGSISITGAISSGSMNLFDLTLIAGTGDVSITGSVDSLDEFLITSANDVTFSDTINDLTLLDVTAAGTLLFQGDLGDVTDVTTLTIGSTGTTRIESDVINVGDATFGNTVTVVPSLSVTASGNVNFVGSVSGDTMSASLNVMAGGDIDFDSTIGTLTNLNLDVANGQTIKLGGDVTNVTSLSIEAEGQTNFETALISVGTASFGNPLFVEQSASIIATGLVSFLISAPADVSIDSTMSSTLLIDANSVQVAGKIQNLSSLTVTAPGETRFAGEISSIGTLLTNGGGNTLFTNSSVSVTTATFTDDVQLDTDVTMSATGDINFNGSLSGVDGDESLVISTSQNTTFAGTVDDLMTLNVTATDNVRIEQNVNNVDQLIVDSGMMTQIAAASISVGSADFTGDVSVENDLTLNSDTTVTFNNNLAGTSGDDVLLIDANGAVQFTGTVQTFEELNIDTPAVTRFEDDISAVDSLKTFGGGATQFNMLNVMVGTAQFSDSVEIEQVVTFDGDGLLSFEAAVSGNAATSELEITNTDDVTFGSTVMSLLRLEIDATGTTTFDGQVTDIVQLIIAGNGTTSIETDLIDVGSASFGNVVSVMETTQLNTTTSAEFLNTVAGLDGNQEFNIDAGTNVTFADTVSNLAKLDVTAAGMVTFATDISDVTMLRTDADDGTFFNVDLMDVDQITVGSALFVQAVTINQDTSFIATDSIEFQSTLTGDPDTVALNLKAEDTITFGGLVSGFGMLTIDAGVTTQLNANMTNVDTLLIESRGITNLNTAMISVGSATFQNPVVVQADLTLNATANVDFQGTVTADGMGIDLVIDSDMNVLFEDEVSDFNSLQVTSMGTTTFEQNLNNIGTLNVTSSAMSGTIFGTATVGELTADITMATFNGNVTLLQDVRFTANSSLLFNNNLSGSVGTESLFVDSNTGTVDFAGSVMNLTDLTIDSAQNVTFQSPVDLSGDLMITQGTGLTEIQDQFSAGSIFVDTNQINILGDVSTDTGSINFSADDFILIDATLDTTAAGAAGDVVLNATEQIHLTSNGQIFSETTGEVRLTSDAGGMAATGNILLDDGSTIQSTSVVILEAAQDIVVSNILANNSFDNAIQVTTRMGGVVDAGNTDRDFVTDGRLVIQAAIGIGSGDALEIDVHQIDFTNTANNIEVSNAGDLEIVSITQNSASLTSIITESGVQTVLETGTGITSAGGMVTLDAQGNGSLLIQQAIATNGGDLELFADTGITTGSDGTLNTTGPIGTNSGNVTLDVRGTGDITLNQSITTSGLENTIGAAGDAGKVSITTTDGLIDLGLILTQGGDGLTTSGNGGDVVVDAIGGSIQFHQQINTLAGTTGVVGVDGNVRFTSTDSILDRNDGQTKINAGNAFFSAATAIGEIDSFEMATGNAIDLQLTGTLERAEVTEVGGTIHLMHMGDLLVASNGLIPDVNGAADLVITSTGKLDIGTNVGALVASPGDRVNLISNTTLILPDAGIDVGNGQLRLTGVEDIIDPAGRELGLLRAEDLFVVTGSVGGDTTLRTDVTTIDAVVTGAGQSLNIIESDGIVVSHLQTNNGNVSIDAATIAMGDITVVDLDAGTARIELTTTAQGGGVIDGGSGNASIQAGELAIDVTKGVGNNDRLLVDVDQLAVATQTGDVNILDLSGGLTITDIQAVSGVKVNNGSPVDQIDIRTVGNLSITSDVINTGGGNIQLSATGASLNSLTLNSKVAAEGGTGNVLLTATNNIQLQSLARVETDQTGEILISAGENQAITGTVDGVDNAEIVMNSMARVLSEAGDISLRASGDVTLATINANSDGLAGQGDVIIEADFAGVQGTLAKGSGGILESTPETVTNITGDSLTLLASTGIGSNDDLRTNVTDVIATNTVSGNVRLFEVGSAGDNALIINSVFNQQGTIDLQTEDGLLQVIGSVTTTNAGEIQLIAGDGDNDGNGNLILSGDVTANTGEIHLESTGNDIVLNNNSVVSTMTGNIIVQSGAVGNGMLSMADGTRIASTSGLIDITAFGDVSIGQLQTDSNSTTAISITTSAAVTDSGDTGGSDLIVESGRVVIKSNNGIGSGNALETSVGSIDFTNMNSGNIEISETTALNIDRIDQQSPGQVIISAVDTITVTTPGMGIHLAGGDLSLKTTGSGGQLLLNNNVATNGGDVALNVANSLRLGPMVDLDTMGGSLMVSAGTVDTAGQIDMHATSVVRTGTGFVSMNAADDISVSQIRTNNNIVLDSQDGEISNAIGGGTVNLRGDKVALRAAHGIGSGTSLNTFVNVLAAENSTSGAVNIVNQSGNELFIGSFSGVSGLSNLGTGGGEIEVRHNSSLTVNAPIVNLTGGEISLIAALNSMTDDLTVNAPIFAGSNGAIEFRSGHDLILNDTGVMFDIMGGSITGLTGNEVKIASDVIIRSATGSVVQDIPLLENIFTPQVLATGFASVSGDFGRLFEQNFTIFVDWGDGTIDTNFEGAPTPDSFTYTHTYFGNPDPNNPAAPIPITVTIIDDPNISFFEAGVETGVEVVLPPIIEFAGVPGEGLASGIAFDLKVEVPELGTVSNGDTDTNISERSETIQAEEAAENVQIVEEVTTFEERLVKLRIFNATGDVNEEITLEGEQALMILNDFVGFVEKYDLPDGRYQILQQEPGETTLRVVYDLLLRNGRPADNSDGLQDRPPTADEMMPSDEPAGKGEPELTLPDGGIIPEENSQPNSESETPTTPSVP</sequence>
<comment type="caution">
    <text evidence="2">The sequence shown here is derived from an EMBL/GenBank/DDBJ whole genome shotgun (WGS) entry which is preliminary data.</text>
</comment>
<organism evidence="2 3">
    <name type="scientific">Rubinisphaera italica</name>
    <dbReference type="NCBI Taxonomy" id="2527969"/>
    <lineage>
        <taxon>Bacteria</taxon>
        <taxon>Pseudomonadati</taxon>
        <taxon>Planctomycetota</taxon>
        <taxon>Planctomycetia</taxon>
        <taxon>Planctomycetales</taxon>
        <taxon>Planctomycetaceae</taxon>
        <taxon>Rubinisphaera</taxon>
    </lineage>
</organism>
<dbReference type="EMBL" id="SJPG01000001">
    <property type="protein sequence ID" value="TWT64170.1"/>
    <property type="molecule type" value="Genomic_DNA"/>
</dbReference>
<accession>A0A5C5XMJ4</accession>
<name>A0A5C5XMJ4_9PLAN</name>
<dbReference type="Proteomes" id="UP000316095">
    <property type="component" value="Unassembled WGS sequence"/>
</dbReference>
<evidence type="ECO:0000313" key="3">
    <source>
        <dbReference type="Proteomes" id="UP000316095"/>
    </source>
</evidence>
<reference evidence="2 3" key="1">
    <citation type="submission" date="2019-02" db="EMBL/GenBank/DDBJ databases">
        <title>Deep-cultivation of Planctomycetes and their phenomic and genomic characterization uncovers novel biology.</title>
        <authorList>
            <person name="Wiegand S."/>
            <person name="Jogler M."/>
            <person name="Boedeker C."/>
            <person name="Pinto D."/>
            <person name="Vollmers J."/>
            <person name="Rivas-Marin E."/>
            <person name="Kohn T."/>
            <person name="Peeters S.H."/>
            <person name="Heuer A."/>
            <person name="Rast P."/>
            <person name="Oberbeckmann S."/>
            <person name="Bunk B."/>
            <person name="Jeske O."/>
            <person name="Meyerdierks A."/>
            <person name="Storesund J.E."/>
            <person name="Kallscheuer N."/>
            <person name="Luecker S."/>
            <person name="Lage O.M."/>
            <person name="Pohl T."/>
            <person name="Merkel B.J."/>
            <person name="Hornburger P."/>
            <person name="Mueller R.-W."/>
            <person name="Bruemmer F."/>
            <person name="Labrenz M."/>
            <person name="Spormann A.M."/>
            <person name="Op Den Camp H."/>
            <person name="Overmann J."/>
            <person name="Amann R."/>
            <person name="Jetten M.S.M."/>
            <person name="Mascher T."/>
            <person name="Medema M.H."/>
            <person name="Devos D.P."/>
            <person name="Kaster A.-K."/>
            <person name="Ovreas L."/>
            <person name="Rohde M."/>
            <person name="Galperin M.Y."/>
            <person name="Jogler C."/>
        </authorList>
    </citation>
    <scope>NUCLEOTIDE SEQUENCE [LARGE SCALE GENOMIC DNA]</scope>
    <source>
        <strain evidence="2 3">Pan54</strain>
    </source>
</reference>
<gene>
    <name evidence="2" type="ORF">Pan54_49310</name>
</gene>